<proteinExistence type="predicted"/>
<sequence length="839" mass="89269">MDPSTDTMPFSPGSLSGFASPNSSAARASMMRPRPRLPAGPRSRTKQQSLLGQQEGQASDRHQSLMSFTMSPPLSPTPLPPALEEELDQTLEDASASAPAPVSPVASVPEPPAQTPAAPAPIDTASVSITTEALSPVDSVSKSSPSSTPRDRRPPPLPIVSLNETDPTESTSSYSPRSPFPPSRPATPATPTMSTIKVIPRAPTLPQLPPISFVPPPLPYKHLTLDAAHWTLTSAELQTLVSAAIRESAKEKFIQLLPPSVVEGQLEDDAVRVEKESDGAAARWRFDVTRRNMLVRGLSSAAGQEASGSTDAIHALLSQLVSTLAALDGNMQTLLHSAEHRAQLTHARDIHRASALAVALRKLNASYARRTKELERARERIGTLEVEVEEAWKVAEDVAAEVDRLKGVVTSMEMEMEASERRRHEKDKDRMEEAFRQVEDDVKEDHLEPADASSEDEGFRDMDGLSVNDFTSVSRAEVVGVMGTAVVTKARLTSAPTTSPTSTSASSPTTNPPTSFPLIDPTAFTPSASNKRFSTASQVSRVSAARKRSLRASKASLRIPHARSLSNVRGESIAAVPSASTSDKRSVKSKASRKQPSVHLHPPMPGLPADSKVAGADEGEGGTSSFLEMEGRTTGEEDADAEADAEADGDADGEQSGDDNEPLVFSPPATEPPEGPNPHRFTYPPKLQIKRPRSPTTNLLASYFSPSNSLSAAPAGLLRPASVSSAAPSLSTSAPTTETTSTVSGARPAPVPVPAKKTHHASVSSFPDVDAFSDSQAHTDGPARRGRSLELPLQNAGRLRRSMSELLRFGTKSRRRSVPVGFSNRRLDMAEDEGEGAAL</sequence>
<reference evidence="1" key="1">
    <citation type="submission" date="2021-02" db="EMBL/GenBank/DDBJ databases">
        <authorList>
            <consortium name="DOE Joint Genome Institute"/>
            <person name="Ahrendt S."/>
            <person name="Looney B.P."/>
            <person name="Miyauchi S."/>
            <person name="Morin E."/>
            <person name="Drula E."/>
            <person name="Courty P.E."/>
            <person name="Chicoki N."/>
            <person name="Fauchery L."/>
            <person name="Kohler A."/>
            <person name="Kuo A."/>
            <person name="Labutti K."/>
            <person name="Pangilinan J."/>
            <person name="Lipzen A."/>
            <person name="Riley R."/>
            <person name="Andreopoulos W."/>
            <person name="He G."/>
            <person name="Johnson J."/>
            <person name="Barry K.W."/>
            <person name="Grigoriev I.V."/>
            <person name="Nagy L."/>
            <person name="Hibbett D."/>
            <person name="Henrissat B."/>
            <person name="Matheny P.B."/>
            <person name="Labbe J."/>
            <person name="Martin F."/>
        </authorList>
    </citation>
    <scope>NUCLEOTIDE SEQUENCE</scope>
    <source>
        <strain evidence="1">FP105234-sp</strain>
    </source>
</reference>
<reference evidence="1" key="2">
    <citation type="journal article" date="2022" name="New Phytol.">
        <title>Evolutionary transition to the ectomycorrhizal habit in the genomes of a hyperdiverse lineage of mushroom-forming fungi.</title>
        <authorList>
            <person name="Looney B."/>
            <person name="Miyauchi S."/>
            <person name="Morin E."/>
            <person name="Drula E."/>
            <person name="Courty P.E."/>
            <person name="Kohler A."/>
            <person name="Kuo A."/>
            <person name="LaButti K."/>
            <person name="Pangilinan J."/>
            <person name="Lipzen A."/>
            <person name="Riley R."/>
            <person name="Andreopoulos W."/>
            <person name="He G."/>
            <person name="Johnson J."/>
            <person name="Nolan M."/>
            <person name="Tritt A."/>
            <person name="Barry K.W."/>
            <person name="Grigoriev I.V."/>
            <person name="Nagy L.G."/>
            <person name="Hibbett D."/>
            <person name="Henrissat B."/>
            <person name="Matheny P.B."/>
            <person name="Labbe J."/>
            <person name="Martin F.M."/>
        </authorList>
    </citation>
    <scope>NUCLEOTIDE SEQUENCE</scope>
    <source>
        <strain evidence="1">FP105234-sp</strain>
    </source>
</reference>
<accession>A0ACB8RTP1</accession>
<dbReference type="Proteomes" id="UP000814033">
    <property type="component" value="Unassembled WGS sequence"/>
</dbReference>
<comment type="caution">
    <text evidence="1">The sequence shown here is derived from an EMBL/GenBank/DDBJ whole genome shotgun (WGS) entry which is preliminary data.</text>
</comment>
<organism evidence="1 2">
    <name type="scientific">Auriscalpium vulgare</name>
    <dbReference type="NCBI Taxonomy" id="40419"/>
    <lineage>
        <taxon>Eukaryota</taxon>
        <taxon>Fungi</taxon>
        <taxon>Dikarya</taxon>
        <taxon>Basidiomycota</taxon>
        <taxon>Agaricomycotina</taxon>
        <taxon>Agaricomycetes</taxon>
        <taxon>Russulales</taxon>
        <taxon>Auriscalpiaceae</taxon>
        <taxon>Auriscalpium</taxon>
    </lineage>
</organism>
<evidence type="ECO:0000313" key="2">
    <source>
        <dbReference type="Proteomes" id="UP000814033"/>
    </source>
</evidence>
<dbReference type="EMBL" id="MU275905">
    <property type="protein sequence ID" value="KAI0047399.1"/>
    <property type="molecule type" value="Genomic_DNA"/>
</dbReference>
<evidence type="ECO:0000313" key="1">
    <source>
        <dbReference type="EMBL" id="KAI0047399.1"/>
    </source>
</evidence>
<name>A0ACB8RTP1_9AGAM</name>
<gene>
    <name evidence="1" type="ORF">FA95DRAFT_1595737</name>
</gene>
<protein>
    <submittedName>
        <fullName evidence="1">Uncharacterized protein</fullName>
    </submittedName>
</protein>
<keyword evidence="2" id="KW-1185">Reference proteome</keyword>